<dbReference type="AlphaFoldDB" id="A0A7J5DVN2"/>
<name>A0A7J5DVN2_NOCSI</name>
<evidence type="ECO:0000313" key="2">
    <source>
        <dbReference type="Proteomes" id="UP000449906"/>
    </source>
</evidence>
<dbReference type="Proteomes" id="UP000449906">
    <property type="component" value="Unassembled WGS sequence"/>
</dbReference>
<dbReference type="EMBL" id="WBVM01000002">
    <property type="protein sequence ID" value="KAB2809260.1"/>
    <property type="molecule type" value="Genomic_DNA"/>
</dbReference>
<accession>A0A7J5DVN2</accession>
<reference evidence="1 2" key="1">
    <citation type="submission" date="2019-09" db="EMBL/GenBank/DDBJ databases">
        <title>Pimelobacter sp. isolated from Paulinella.</title>
        <authorList>
            <person name="Jeong S.E."/>
        </authorList>
    </citation>
    <scope>NUCLEOTIDE SEQUENCE [LARGE SCALE GENOMIC DNA]</scope>
    <source>
        <strain evidence="1 2">Pch-N</strain>
    </source>
</reference>
<gene>
    <name evidence="1" type="ORF">F9L07_19660</name>
</gene>
<dbReference type="RefSeq" id="WP_151581464.1">
    <property type="nucleotide sequence ID" value="NZ_WBVM01000002.1"/>
</dbReference>
<evidence type="ECO:0008006" key="3">
    <source>
        <dbReference type="Google" id="ProtNLM"/>
    </source>
</evidence>
<sequence length="120" mass="12823">MSDIATLVAFLTGDPLVRVYELNKVPERPEHPYVVLSLSHAAPGPATSDGHKSTPKRIVARAFARTADGLEEVCAALDGRLNGRALPLPDSPVAEFEMSTDVDRDAATTGVLGSLMTYKF</sequence>
<protein>
    <recommendedName>
        <fullName evidence="3">DUF3168 domain-containing protein</fullName>
    </recommendedName>
</protein>
<evidence type="ECO:0000313" key="1">
    <source>
        <dbReference type="EMBL" id="KAB2809260.1"/>
    </source>
</evidence>
<organism evidence="1 2">
    <name type="scientific">Nocardioides simplex</name>
    <name type="common">Arthrobacter simplex</name>
    <dbReference type="NCBI Taxonomy" id="2045"/>
    <lineage>
        <taxon>Bacteria</taxon>
        <taxon>Bacillati</taxon>
        <taxon>Actinomycetota</taxon>
        <taxon>Actinomycetes</taxon>
        <taxon>Propionibacteriales</taxon>
        <taxon>Nocardioidaceae</taxon>
        <taxon>Pimelobacter</taxon>
    </lineage>
</organism>
<proteinExistence type="predicted"/>
<comment type="caution">
    <text evidence="1">The sequence shown here is derived from an EMBL/GenBank/DDBJ whole genome shotgun (WGS) entry which is preliminary data.</text>
</comment>